<feature type="compositionally biased region" description="Acidic residues" evidence="5">
    <location>
        <begin position="338"/>
        <end position="350"/>
    </location>
</feature>
<protein>
    <submittedName>
        <fullName evidence="6">RRP1B protein</fullName>
    </submittedName>
</protein>
<dbReference type="AlphaFoldDB" id="A0A7L2CM29"/>
<dbReference type="GO" id="GO:0030688">
    <property type="term" value="C:preribosome, small subunit precursor"/>
    <property type="evidence" value="ECO:0007669"/>
    <property type="project" value="InterPro"/>
</dbReference>
<comment type="similarity">
    <text evidence="2">Belongs to the RRP1 family.</text>
</comment>
<feature type="compositionally biased region" description="Basic and acidic residues" evidence="5">
    <location>
        <begin position="240"/>
        <end position="265"/>
    </location>
</feature>
<evidence type="ECO:0000313" key="7">
    <source>
        <dbReference type="Proteomes" id="UP000519684"/>
    </source>
</evidence>
<feature type="non-terminal residue" evidence="6">
    <location>
        <position position="375"/>
    </location>
</feature>
<evidence type="ECO:0000256" key="1">
    <source>
        <dbReference type="ARBA" id="ARBA00004123"/>
    </source>
</evidence>
<dbReference type="PANTHER" id="PTHR13026:SF0">
    <property type="entry name" value="RIBOSOMAL RNA PROCESSING 1B"/>
    <property type="match status" value="1"/>
</dbReference>
<feature type="region of interest" description="Disordered" evidence="5">
    <location>
        <begin position="334"/>
        <end position="375"/>
    </location>
</feature>
<reference evidence="6 7" key="1">
    <citation type="submission" date="2019-09" db="EMBL/GenBank/DDBJ databases">
        <title>Bird 10,000 Genomes (B10K) Project - Family phase.</title>
        <authorList>
            <person name="Zhang G."/>
        </authorList>
    </citation>
    <scope>NUCLEOTIDE SEQUENCE [LARGE SCALE GENOMIC DNA]</scope>
    <source>
        <strain evidence="6">B10K-DU-001-17</strain>
        <tissue evidence="6">Muscle</tissue>
    </source>
</reference>
<organism evidence="6 7">
    <name type="scientific">Catharus fuscescens</name>
    <name type="common">Veery</name>
    <name type="synonym">Turdus fuscescens</name>
    <dbReference type="NCBI Taxonomy" id="159581"/>
    <lineage>
        <taxon>Eukaryota</taxon>
        <taxon>Metazoa</taxon>
        <taxon>Chordata</taxon>
        <taxon>Craniata</taxon>
        <taxon>Vertebrata</taxon>
        <taxon>Euteleostomi</taxon>
        <taxon>Archelosauria</taxon>
        <taxon>Archosauria</taxon>
        <taxon>Dinosauria</taxon>
        <taxon>Saurischia</taxon>
        <taxon>Theropoda</taxon>
        <taxon>Coelurosauria</taxon>
        <taxon>Aves</taxon>
        <taxon>Neognathae</taxon>
        <taxon>Neoaves</taxon>
        <taxon>Telluraves</taxon>
        <taxon>Australaves</taxon>
        <taxon>Passeriformes</taxon>
        <taxon>Turdidae</taxon>
        <taxon>Catharus</taxon>
    </lineage>
</organism>
<comment type="caution">
    <text evidence="6">The sequence shown here is derived from an EMBL/GenBank/DDBJ whole genome shotgun (WGS) entry which is preliminary data.</text>
</comment>
<keyword evidence="7" id="KW-1185">Reference proteome</keyword>
<feature type="non-terminal residue" evidence="6">
    <location>
        <position position="1"/>
    </location>
</feature>
<dbReference type="GO" id="GO:0006364">
    <property type="term" value="P:rRNA processing"/>
    <property type="evidence" value="ECO:0007669"/>
    <property type="project" value="UniProtKB-KW"/>
</dbReference>
<keyword evidence="3" id="KW-0698">rRNA processing</keyword>
<sequence>PPEVQFAQRLAANEKRIRDRALKKLRGYIGVRTQRPAGGFSQEELLKIWKGLFYCMWMQDKPLLQEELAANISQLIHVFQNTEARHLFIQTFWQTMNREWNGIDNLRLDKYYMLMRLILRQSFEVLKRNEWDEGLIEPLLQLLMKEIMDPDSNSPMGIKFHFIDIYLDELAKVGAKELTADQNLKFIEPFCKIAAKSKDRRVLHAVATGVFEMIVDQSPFAIEDLMKELGTNSDEEDVSGESKQESEEMLKTKGKEELNYHDRGLSRKSTQNSEETEDIRENADDGIGTVLQFDYKAVADSIFEFASQKNTPSLNRKRLYKLVKKFQDLAEGIFPQDIPEDVSTDEDDDESGRRKRKKKAVKSWQQNELEKVKGK</sequence>
<dbReference type="PANTHER" id="PTHR13026">
    <property type="entry name" value="NNP-1 PROTEIN NOVEL NUCLEAR PROTEIN 1 NOP52"/>
    <property type="match status" value="1"/>
</dbReference>
<evidence type="ECO:0000256" key="5">
    <source>
        <dbReference type="SAM" id="MobiDB-lite"/>
    </source>
</evidence>
<dbReference type="Proteomes" id="UP000519684">
    <property type="component" value="Unassembled WGS sequence"/>
</dbReference>
<proteinExistence type="inferred from homology"/>
<keyword evidence="4" id="KW-0539">Nucleus</keyword>
<evidence type="ECO:0000256" key="2">
    <source>
        <dbReference type="ARBA" id="ARBA00006374"/>
    </source>
</evidence>
<dbReference type="Pfam" id="PF05997">
    <property type="entry name" value="Nop52"/>
    <property type="match status" value="1"/>
</dbReference>
<evidence type="ECO:0000313" key="6">
    <source>
        <dbReference type="EMBL" id="NXQ38311.1"/>
    </source>
</evidence>
<gene>
    <name evidence="6" type="primary">Rrp1b</name>
    <name evidence="6" type="ORF">CATFUS_R14815</name>
</gene>
<dbReference type="GO" id="GO:0005634">
    <property type="term" value="C:nucleus"/>
    <property type="evidence" value="ECO:0007669"/>
    <property type="project" value="UniProtKB-SubCell"/>
</dbReference>
<dbReference type="EMBL" id="VWYD01001503">
    <property type="protein sequence ID" value="NXQ38311.1"/>
    <property type="molecule type" value="Genomic_DNA"/>
</dbReference>
<name>A0A7L2CM29_CATFU</name>
<evidence type="ECO:0000256" key="3">
    <source>
        <dbReference type="ARBA" id="ARBA00022552"/>
    </source>
</evidence>
<accession>A0A7L2CM29</accession>
<comment type="subcellular location">
    <subcellularLocation>
        <location evidence="1">Nucleus</location>
    </subcellularLocation>
</comment>
<dbReference type="InterPro" id="IPR010301">
    <property type="entry name" value="RRP1"/>
</dbReference>
<feature type="region of interest" description="Disordered" evidence="5">
    <location>
        <begin position="231"/>
        <end position="283"/>
    </location>
</feature>
<evidence type="ECO:0000256" key="4">
    <source>
        <dbReference type="ARBA" id="ARBA00023242"/>
    </source>
</evidence>